<dbReference type="GeneID" id="34519225"/>
<sequence>MLRRGVYSVRQIRHQSSKVTATLKDVGVADPQDLTQQAPNRIAPWSKSQRPRSEAMTGPRFEGKDLEKQPRPYAAIDLIAKQPIRYIEHGNVAVCDGNTGIQGHPKVFINLDQKRANSCGYCGLRFAQAKFKADLEAQ</sequence>
<gene>
    <name evidence="3" type="ORF">KUCA_T00001796001</name>
</gene>
<reference evidence="3" key="2">
    <citation type="submission" date="2014-02" db="EMBL/GenBank/DDBJ databases">
        <title>Complete DNA sequence of /Kuraishia capsulata/ illustrates novel genomic features among budding yeasts (/Saccharomycotina/).</title>
        <authorList>
            <person name="Morales L."/>
            <person name="Noel B."/>
            <person name="Porcel B."/>
            <person name="Marcet-Houben M."/>
            <person name="Hullo M-F."/>
            <person name="Sacerdot C."/>
            <person name="Tekaia F."/>
            <person name="Leh-Louis V."/>
            <person name="Despons L."/>
            <person name="Khanna V."/>
            <person name="Aury J-M."/>
            <person name="Barbe V."/>
            <person name="Couloux A."/>
            <person name="Labadie K."/>
            <person name="Pelletier E."/>
            <person name="Souciet J-L."/>
            <person name="Boekhout T."/>
            <person name="Gabaldon T."/>
            <person name="Wincker P."/>
            <person name="Dujon B."/>
        </authorList>
    </citation>
    <scope>NUCLEOTIDE SEQUENCE</scope>
    <source>
        <strain evidence="3">CBS 1993</strain>
    </source>
</reference>
<dbReference type="InterPro" id="IPR019401">
    <property type="entry name" value="Znf_CHCC"/>
</dbReference>
<dbReference type="Gene3D" id="2.60.260.40">
    <property type="entry name" value="q5lls5 like domains"/>
    <property type="match status" value="1"/>
</dbReference>
<evidence type="ECO:0000256" key="1">
    <source>
        <dbReference type="SAM" id="MobiDB-lite"/>
    </source>
</evidence>
<dbReference type="OrthoDB" id="307899at2759"/>
<dbReference type="PANTHER" id="PTHR13156">
    <property type="entry name" value="NADH-UBIQUINONE OXIDOREDUCTASE 13 KD-A SUBUNIT"/>
    <property type="match status" value="1"/>
</dbReference>
<proteinExistence type="predicted"/>
<dbReference type="GO" id="GO:0006120">
    <property type="term" value="P:mitochondrial electron transport, NADH to ubiquinone"/>
    <property type="evidence" value="ECO:0007669"/>
    <property type="project" value="TreeGrafter"/>
</dbReference>
<name>W6MI71_9ASCO</name>
<dbReference type="PANTHER" id="PTHR13156:SF0">
    <property type="entry name" value="NADH DEHYDROGENASE [UBIQUINONE] IRON-SULFUR PROTEIN 6, MITOCHONDRIAL"/>
    <property type="match status" value="1"/>
</dbReference>
<dbReference type="EMBL" id="HG793126">
    <property type="protein sequence ID" value="CDK25826.1"/>
    <property type="molecule type" value="Genomic_DNA"/>
</dbReference>
<feature type="region of interest" description="Disordered" evidence="1">
    <location>
        <begin position="30"/>
        <end position="67"/>
    </location>
</feature>
<dbReference type="STRING" id="1382522.W6MI71"/>
<evidence type="ECO:0000259" key="2">
    <source>
        <dbReference type="Pfam" id="PF10276"/>
    </source>
</evidence>
<feature type="domain" description="Zinc finger CHCC-type" evidence="2">
    <location>
        <begin position="91"/>
        <end position="126"/>
    </location>
</feature>
<protein>
    <recommendedName>
        <fullName evidence="2">Zinc finger CHCC-type domain-containing protein</fullName>
    </recommendedName>
</protein>
<dbReference type="Proteomes" id="UP000019384">
    <property type="component" value="Unassembled WGS sequence"/>
</dbReference>
<dbReference type="GO" id="GO:0005739">
    <property type="term" value="C:mitochondrion"/>
    <property type="evidence" value="ECO:0007669"/>
    <property type="project" value="GOC"/>
</dbReference>
<dbReference type="AlphaFoldDB" id="W6MI71"/>
<organism evidence="3 4">
    <name type="scientific">Kuraishia capsulata CBS 1993</name>
    <dbReference type="NCBI Taxonomy" id="1382522"/>
    <lineage>
        <taxon>Eukaryota</taxon>
        <taxon>Fungi</taxon>
        <taxon>Dikarya</taxon>
        <taxon>Ascomycota</taxon>
        <taxon>Saccharomycotina</taxon>
        <taxon>Pichiomycetes</taxon>
        <taxon>Pichiales</taxon>
        <taxon>Pichiaceae</taxon>
        <taxon>Kuraishia</taxon>
    </lineage>
</organism>
<evidence type="ECO:0000313" key="3">
    <source>
        <dbReference type="EMBL" id="CDK25826.1"/>
    </source>
</evidence>
<keyword evidence="4" id="KW-1185">Reference proteome</keyword>
<dbReference type="HOGENOM" id="CLU_083053_1_0_1"/>
<evidence type="ECO:0000313" key="4">
    <source>
        <dbReference type="Proteomes" id="UP000019384"/>
    </source>
</evidence>
<dbReference type="Pfam" id="PF10276">
    <property type="entry name" value="zf-CHCC"/>
    <property type="match status" value="1"/>
</dbReference>
<reference evidence="3" key="1">
    <citation type="submission" date="2013-12" db="EMBL/GenBank/DDBJ databases">
        <authorList>
            <person name="Genoscope - CEA"/>
        </authorList>
    </citation>
    <scope>NUCLEOTIDE SEQUENCE</scope>
    <source>
        <strain evidence="3">CBS 1993</strain>
    </source>
</reference>
<dbReference type="RefSeq" id="XP_022457837.1">
    <property type="nucleotide sequence ID" value="XM_022604013.1"/>
</dbReference>
<accession>W6MI71</accession>